<dbReference type="OrthoDB" id="10677890at2759"/>
<dbReference type="AlphaFoldDB" id="A0A8B7PLH7"/>
<feature type="region of interest" description="Disordered" evidence="1">
    <location>
        <begin position="136"/>
        <end position="159"/>
    </location>
</feature>
<feature type="compositionally biased region" description="Low complexity" evidence="1">
    <location>
        <begin position="1"/>
        <end position="17"/>
    </location>
</feature>
<proteinExistence type="predicted"/>
<protein>
    <submittedName>
        <fullName evidence="3">Chromatin modification-related protein eaf-1 isoform X1</fullName>
    </submittedName>
</protein>
<feature type="compositionally biased region" description="Low complexity" evidence="1">
    <location>
        <begin position="328"/>
        <end position="451"/>
    </location>
</feature>
<feature type="compositionally biased region" description="Polar residues" evidence="1">
    <location>
        <begin position="452"/>
        <end position="468"/>
    </location>
</feature>
<feature type="compositionally biased region" description="Low complexity" evidence="1">
    <location>
        <begin position="569"/>
        <end position="580"/>
    </location>
</feature>
<feature type="compositionally biased region" description="Basic and acidic residues" evidence="1">
    <location>
        <begin position="640"/>
        <end position="655"/>
    </location>
</feature>
<dbReference type="Proteomes" id="UP000694843">
    <property type="component" value="Unplaced"/>
</dbReference>
<organism evidence="2 3">
    <name type="scientific">Hyalella azteca</name>
    <name type="common">Amphipod</name>
    <dbReference type="NCBI Taxonomy" id="294128"/>
    <lineage>
        <taxon>Eukaryota</taxon>
        <taxon>Metazoa</taxon>
        <taxon>Ecdysozoa</taxon>
        <taxon>Arthropoda</taxon>
        <taxon>Crustacea</taxon>
        <taxon>Multicrustacea</taxon>
        <taxon>Malacostraca</taxon>
        <taxon>Eumalacostraca</taxon>
        <taxon>Peracarida</taxon>
        <taxon>Amphipoda</taxon>
        <taxon>Senticaudata</taxon>
        <taxon>Talitrida</taxon>
        <taxon>Talitroidea</taxon>
        <taxon>Hyalellidae</taxon>
        <taxon>Hyalella</taxon>
    </lineage>
</organism>
<feature type="region of interest" description="Disordered" evidence="1">
    <location>
        <begin position="613"/>
        <end position="655"/>
    </location>
</feature>
<dbReference type="RefSeq" id="XP_018027044.1">
    <property type="nucleotide sequence ID" value="XM_018171555.2"/>
</dbReference>
<feature type="compositionally biased region" description="Basic and acidic residues" evidence="1">
    <location>
        <begin position="470"/>
        <end position="484"/>
    </location>
</feature>
<dbReference type="OMA" id="RSSQPMN"/>
<reference evidence="3" key="1">
    <citation type="submission" date="2025-08" db="UniProtKB">
        <authorList>
            <consortium name="RefSeq"/>
        </authorList>
    </citation>
    <scope>IDENTIFICATION</scope>
    <source>
        <tissue evidence="3">Whole organism</tissue>
    </source>
</reference>
<feature type="compositionally biased region" description="Polar residues" evidence="1">
    <location>
        <begin position="183"/>
        <end position="197"/>
    </location>
</feature>
<dbReference type="KEGG" id="hazt:108682395"/>
<feature type="region of interest" description="Disordered" evidence="1">
    <location>
        <begin position="313"/>
        <end position="583"/>
    </location>
</feature>
<accession>A0A8B7PLH7</accession>
<feature type="compositionally biased region" description="Polar residues" evidence="1">
    <location>
        <begin position="143"/>
        <end position="155"/>
    </location>
</feature>
<keyword evidence="2" id="KW-1185">Reference proteome</keyword>
<feature type="region of interest" description="Disordered" evidence="1">
    <location>
        <begin position="1"/>
        <end position="24"/>
    </location>
</feature>
<sequence length="711" mass="80961">MTDTRTVSSQSDSSSSPDTDDLHAPLRTAILQFRDECERRFELLLAELQRQEEQQEGRVLDEIRALREQLDAASQNSVQERSLANERLARLAADNARLSATLRRNAQQYEERLAGVSSRIRKASLARRSVDTWRRFVSRRRSQPQQDRGSSQQDRGNNEELRSAYNELRAELEQLKLTSRGATTYHSSRLPNTQTINIFPHPQVPVPQGELPQPTHQPHHQYPQPHSQAHLTQPQYQTSYAPQHTHVQQSQEPRATLQQQEVCAAQGLPASHLHPRYTTAPSQATFNPDAAANLGSAFTYGQPVAAGPTDLASEQRFVPHPPPLFYHSQPQSQIVPQQMQSQPRMQTHLLPQQQQSQHMQRAHLPMQPPSQIHHQQQQPLPNLYNQQHQSQPTTQYQPHQPQPALQHQQHQPQSAPQPQQHQPASQHQQHLPQSAPQHQQQEQHQPLSAPQHQQHQPLSAPQHQQQTRPLPHEQHQQHREDRPLTEPQSALDGGRQESSAKNPQQPVNRPANVPQQPVDRPANVPQQPVDRPANVLQQPVDRPANVLNRPLQAPGTRAEENTAEDSVNRSRSSTRGVGSSDGEFGLRLDALRDQSRNNLQQLQMQRNLRLFNELTGESERTNTTRNRNTKDVQLSGANRDPSKERRHPPVNDENDCRGAQHIHVCHCLGPKQPQENRFICPQCDPIQKSNFRHGPVTQIPSRGILRRRNEN</sequence>
<evidence type="ECO:0000313" key="3">
    <source>
        <dbReference type="RefSeq" id="XP_018027044.1"/>
    </source>
</evidence>
<gene>
    <name evidence="3" type="primary">LOC108682395</name>
</gene>
<dbReference type="GeneID" id="108682395"/>
<feature type="compositionally biased region" description="Polar residues" evidence="1">
    <location>
        <begin position="496"/>
        <end position="507"/>
    </location>
</feature>
<evidence type="ECO:0000256" key="1">
    <source>
        <dbReference type="SAM" id="MobiDB-lite"/>
    </source>
</evidence>
<feature type="compositionally biased region" description="Low complexity" evidence="1">
    <location>
        <begin position="212"/>
        <end position="230"/>
    </location>
</feature>
<feature type="region of interest" description="Disordered" evidence="1">
    <location>
        <begin position="183"/>
        <end position="234"/>
    </location>
</feature>
<name>A0A8B7PLH7_HYAAZ</name>
<evidence type="ECO:0000313" key="2">
    <source>
        <dbReference type="Proteomes" id="UP000694843"/>
    </source>
</evidence>